<evidence type="ECO:0000313" key="6">
    <source>
        <dbReference type="Proteomes" id="UP000567179"/>
    </source>
</evidence>
<comment type="similarity">
    <text evidence="1">Belongs to the peptidase S33 family.</text>
</comment>
<accession>A0A8H5AUH3</accession>
<name>A0A8H5AUH3_9AGAR</name>
<dbReference type="AlphaFoldDB" id="A0A8H5AUH3"/>
<evidence type="ECO:0000259" key="4">
    <source>
        <dbReference type="Pfam" id="PF08386"/>
    </source>
</evidence>
<dbReference type="Proteomes" id="UP000567179">
    <property type="component" value="Unassembled WGS sequence"/>
</dbReference>
<dbReference type="Gene3D" id="3.40.50.1820">
    <property type="entry name" value="alpha/beta hydrolase"/>
    <property type="match status" value="1"/>
</dbReference>
<proteinExistence type="inferred from homology"/>
<dbReference type="PANTHER" id="PTHR43248">
    <property type="entry name" value="2-SUCCINYL-6-HYDROXY-2,4-CYCLOHEXADIENE-1-CARBOXYLATE SYNTHASE"/>
    <property type="match status" value="1"/>
</dbReference>
<dbReference type="GO" id="GO:0016787">
    <property type="term" value="F:hydrolase activity"/>
    <property type="evidence" value="ECO:0007669"/>
    <property type="project" value="UniProtKB-KW"/>
</dbReference>
<reference evidence="5 6" key="1">
    <citation type="journal article" date="2020" name="ISME J.">
        <title>Uncovering the hidden diversity of litter-decomposition mechanisms in mushroom-forming fungi.</title>
        <authorList>
            <person name="Floudas D."/>
            <person name="Bentzer J."/>
            <person name="Ahren D."/>
            <person name="Johansson T."/>
            <person name="Persson P."/>
            <person name="Tunlid A."/>
        </authorList>
    </citation>
    <scope>NUCLEOTIDE SEQUENCE [LARGE SCALE GENOMIC DNA]</scope>
    <source>
        <strain evidence="5 6">CBS 101986</strain>
    </source>
</reference>
<evidence type="ECO:0008006" key="7">
    <source>
        <dbReference type="Google" id="ProtNLM"/>
    </source>
</evidence>
<evidence type="ECO:0000259" key="3">
    <source>
        <dbReference type="Pfam" id="PF00561"/>
    </source>
</evidence>
<dbReference type="Pfam" id="PF08386">
    <property type="entry name" value="Abhydrolase_4"/>
    <property type="match status" value="1"/>
</dbReference>
<protein>
    <recommendedName>
        <fullName evidence="7">AB hydrolase-1 domain-containing protein</fullName>
    </recommendedName>
</protein>
<dbReference type="Pfam" id="PF00561">
    <property type="entry name" value="Abhydrolase_1"/>
    <property type="match status" value="1"/>
</dbReference>
<dbReference type="EMBL" id="JAACJJ010000057">
    <property type="protein sequence ID" value="KAF5311058.1"/>
    <property type="molecule type" value="Genomic_DNA"/>
</dbReference>
<dbReference type="SUPFAM" id="SSF53474">
    <property type="entry name" value="alpha/beta-Hydrolases"/>
    <property type="match status" value="1"/>
</dbReference>
<sequence length="534" mass="57861">MTGRFLQEKNLDGALATIQAFNVPLNYSDPEGRKASIALIRKPADVPTKSSFYRGPILFNPGGPGGSGVDFIKGGADQLSKLLGPQFDIVGFDPRGISRSTPAASFFQTKAERAVWSKQPGLGIVNNSDEGVARTWARSFVVNQLAAETDDGYLRHINTENTARDMLRIVETHGGMKIQYWGFSYGSVLGATFASIFPDKVERLVIDGVLDSENYYAGKCLSHTDRVMDSFYTGCADAGPEGCAFWAPTASDIEANLTKIINTVRSKPVPLRTKAGYGLLDYAMLRGALFSSLYQPHEAFPVLAEGLAELAAGNGTKLFDRMNPEAFRCNCDTKPPDVESVPDAQSTVFCNDGDDVPDDLASAERYFEMMMEISSWSELIASIRLGCVNWPKFPKDRFKGPFKASNSHPILLVGNTADPVTPLWAAKKMSKGFKDSIVLTQDSAGHTSLSAPSVCTQKHIRDYFADGKLPEPGTICHPVTSPFSTQANQALPSMMTVEEQEIYAAVLALSKDPGIFAPIHVKRPGVETKGCAGI</sequence>
<keyword evidence="6" id="KW-1185">Reference proteome</keyword>
<gene>
    <name evidence="5" type="ORF">D9619_008140</name>
</gene>
<feature type="domain" description="AB hydrolase-1" evidence="3">
    <location>
        <begin position="56"/>
        <end position="211"/>
    </location>
</feature>
<dbReference type="InterPro" id="IPR051601">
    <property type="entry name" value="Serine_prot/Carboxylest_S33"/>
</dbReference>
<dbReference type="InterPro" id="IPR000073">
    <property type="entry name" value="AB_hydrolase_1"/>
</dbReference>
<dbReference type="PANTHER" id="PTHR43248:SF25">
    <property type="entry name" value="AB HYDROLASE-1 DOMAIN-CONTAINING PROTEIN-RELATED"/>
    <property type="match status" value="1"/>
</dbReference>
<feature type="domain" description="Peptidase S33 tripeptidyl aminopeptidase-like C-terminal" evidence="4">
    <location>
        <begin position="376"/>
        <end position="476"/>
    </location>
</feature>
<dbReference type="OrthoDB" id="425534at2759"/>
<dbReference type="InterPro" id="IPR013595">
    <property type="entry name" value="Pept_S33_TAP-like_C"/>
</dbReference>
<evidence type="ECO:0000256" key="2">
    <source>
        <dbReference type="ARBA" id="ARBA00022801"/>
    </source>
</evidence>
<comment type="caution">
    <text evidence="5">The sequence shown here is derived from an EMBL/GenBank/DDBJ whole genome shotgun (WGS) entry which is preliminary data.</text>
</comment>
<keyword evidence="2" id="KW-0378">Hydrolase</keyword>
<evidence type="ECO:0000313" key="5">
    <source>
        <dbReference type="EMBL" id="KAF5311058.1"/>
    </source>
</evidence>
<organism evidence="5 6">
    <name type="scientific">Psilocybe cf. subviscida</name>
    <dbReference type="NCBI Taxonomy" id="2480587"/>
    <lineage>
        <taxon>Eukaryota</taxon>
        <taxon>Fungi</taxon>
        <taxon>Dikarya</taxon>
        <taxon>Basidiomycota</taxon>
        <taxon>Agaricomycotina</taxon>
        <taxon>Agaricomycetes</taxon>
        <taxon>Agaricomycetidae</taxon>
        <taxon>Agaricales</taxon>
        <taxon>Agaricineae</taxon>
        <taxon>Strophariaceae</taxon>
        <taxon>Psilocybe</taxon>
    </lineage>
</organism>
<evidence type="ECO:0000256" key="1">
    <source>
        <dbReference type="ARBA" id="ARBA00010088"/>
    </source>
</evidence>
<dbReference type="InterPro" id="IPR029058">
    <property type="entry name" value="AB_hydrolase_fold"/>
</dbReference>